<dbReference type="PATRIC" id="fig|1149862.3.peg.230"/>
<dbReference type="EMBL" id="AKVJ01000004">
    <property type="protein sequence ID" value="EIW20743.1"/>
    <property type="molecule type" value="Genomic_DNA"/>
</dbReference>
<dbReference type="InterPro" id="IPR004590">
    <property type="entry name" value="ssDNA_annealing_RecT"/>
</dbReference>
<evidence type="ECO:0000256" key="1">
    <source>
        <dbReference type="SAM" id="MobiDB-lite"/>
    </source>
</evidence>
<dbReference type="InterPro" id="IPR018330">
    <property type="entry name" value="RecT_fam"/>
</dbReference>
<accession>I8RKJ4</accession>
<dbReference type="Pfam" id="PF03837">
    <property type="entry name" value="RecT"/>
    <property type="match status" value="1"/>
</dbReference>
<name>I8RKJ4_9FIRM</name>
<feature type="region of interest" description="Disordered" evidence="1">
    <location>
        <begin position="268"/>
        <end position="289"/>
    </location>
</feature>
<evidence type="ECO:0000313" key="2">
    <source>
        <dbReference type="EMBL" id="EIW20743.1"/>
    </source>
</evidence>
<dbReference type="AlphaFoldDB" id="I8RKJ4"/>
<keyword evidence="3" id="KW-1185">Reference proteome</keyword>
<sequence>MSNELSTVQSLQGLLSNVGVKKRFEDMLGKKSAGFMSSIMTVTNGNAALQKCDPKTILSAASIAATLDLPINPNLGFAALVPYKTKIDNNFVDVCQFQMMYKGFVQLAMRTAQYEALNCSEVYEGELISRNRVTGQIVFDFDKKISDQIIGYCAYLKMTNGFEKYLYMTAEEVEAHAKKYSQTYKSPKDFIRNKSKWTTDFDAMALKTVLKLLISKWGIMSIDMQTAVLADQSVIKEDKQGNVIDYTYADNTIDISAEDANSELIDIDHEPVKHPEKVDAEKPKQGPNF</sequence>
<comment type="caution">
    <text evidence="2">The sequence shown here is derived from an EMBL/GenBank/DDBJ whole genome shotgun (WGS) entry which is preliminary data.</text>
</comment>
<dbReference type="OrthoDB" id="1045432at2"/>
<organism evidence="2 3">
    <name type="scientific">Pelosinus fermentans B4</name>
    <dbReference type="NCBI Taxonomy" id="1149862"/>
    <lineage>
        <taxon>Bacteria</taxon>
        <taxon>Bacillati</taxon>
        <taxon>Bacillota</taxon>
        <taxon>Negativicutes</taxon>
        <taxon>Selenomonadales</taxon>
        <taxon>Sporomusaceae</taxon>
        <taxon>Pelosinus</taxon>
    </lineage>
</organism>
<protein>
    <submittedName>
        <fullName evidence="2">RecT protein</fullName>
    </submittedName>
</protein>
<dbReference type="Proteomes" id="UP000004324">
    <property type="component" value="Unassembled WGS sequence"/>
</dbReference>
<evidence type="ECO:0000313" key="3">
    <source>
        <dbReference type="Proteomes" id="UP000004324"/>
    </source>
</evidence>
<reference evidence="2 3" key="1">
    <citation type="journal article" date="2012" name="J. Bacteriol.">
        <title>Draft Genome Sequences for Two Metal-Reducing Pelosinus fermentans Strains Isolated from a Cr(VI)-Contaminated Site and for Type Strain R7.</title>
        <authorList>
            <person name="Brown S.D."/>
            <person name="Podar M."/>
            <person name="Klingeman D.M."/>
            <person name="Johnson C.M."/>
            <person name="Yang Z.K."/>
            <person name="Utturkar S.M."/>
            <person name="Land M.L."/>
            <person name="Mosher J.J."/>
            <person name="Hurt R.A.Jr."/>
            <person name="Phelps T.J."/>
            <person name="Palumbo A.V."/>
            <person name="Arkin A.P."/>
            <person name="Hazen T.C."/>
            <person name="Elias D.A."/>
        </authorList>
    </citation>
    <scope>NUCLEOTIDE SEQUENCE [LARGE SCALE GENOMIC DNA]</scope>
    <source>
        <strain evidence="2 3">B4</strain>
    </source>
</reference>
<dbReference type="GO" id="GO:0006259">
    <property type="term" value="P:DNA metabolic process"/>
    <property type="evidence" value="ECO:0007669"/>
    <property type="project" value="InterPro"/>
</dbReference>
<dbReference type="NCBIfam" id="TIGR00616">
    <property type="entry name" value="rect"/>
    <property type="match status" value="1"/>
</dbReference>
<proteinExistence type="predicted"/>
<gene>
    <name evidence="2" type="ORF">FB4_1955</name>
</gene>
<dbReference type="RefSeq" id="WP_007930560.1">
    <property type="nucleotide sequence ID" value="NZ_AKVJ01000004.1"/>
</dbReference>
<dbReference type="GO" id="GO:0003677">
    <property type="term" value="F:DNA binding"/>
    <property type="evidence" value="ECO:0007669"/>
    <property type="project" value="InterPro"/>
</dbReference>